<dbReference type="EMBL" id="JAGIQL010000385">
    <property type="protein sequence ID" value="MBP0462268.1"/>
    <property type="molecule type" value="Genomic_DNA"/>
</dbReference>
<organism evidence="3 4">
    <name type="scientific">Streptomyces montanisoli</name>
    <dbReference type="NCBI Taxonomy" id="2798581"/>
    <lineage>
        <taxon>Bacteria</taxon>
        <taxon>Bacillati</taxon>
        <taxon>Actinomycetota</taxon>
        <taxon>Actinomycetes</taxon>
        <taxon>Kitasatosporales</taxon>
        <taxon>Streptomycetaceae</taxon>
        <taxon>Streptomyces</taxon>
    </lineage>
</organism>
<feature type="region of interest" description="Disordered" evidence="1">
    <location>
        <begin position="116"/>
        <end position="143"/>
    </location>
</feature>
<gene>
    <name evidence="3" type="ORF">JFN87_33295</name>
</gene>
<protein>
    <submittedName>
        <fullName evidence="3">CHAD domain-containing protein</fullName>
    </submittedName>
</protein>
<feature type="non-terminal residue" evidence="3">
    <location>
        <position position="206"/>
    </location>
</feature>
<dbReference type="RefSeq" id="WP_209346252.1">
    <property type="nucleotide sequence ID" value="NZ_JAGIQL010000385.1"/>
</dbReference>
<name>A0A940MK66_9ACTN</name>
<reference evidence="3" key="1">
    <citation type="submission" date="2021-03" db="EMBL/GenBank/DDBJ databases">
        <title>Whole genome sequence of Streptomyces bomunensis MMS17-BM035.</title>
        <authorList>
            <person name="Lee J.H."/>
        </authorList>
    </citation>
    <scope>NUCLEOTIDE SEQUENCE</scope>
    <source>
        <strain evidence="3">MMS17-BM035</strain>
    </source>
</reference>
<proteinExistence type="predicted"/>
<dbReference type="Pfam" id="PF05235">
    <property type="entry name" value="CHAD"/>
    <property type="match status" value="1"/>
</dbReference>
<feature type="compositionally biased region" description="Low complexity" evidence="1">
    <location>
        <begin position="116"/>
        <end position="128"/>
    </location>
</feature>
<dbReference type="Gene3D" id="1.40.20.10">
    <property type="entry name" value="CHAD domain"/>
    <property type="match status" value="1"/>
</dbReference>
<evidence type="ECO:0000313" key="4">
    <source>
        <dbReference type="Proteomes" id="UP000670475"/>
    </source>
</evidence>
<dbReference type="InterPro" id="IPR007899">
    <property type="entry name" value="CHAD_dom"/>
</dbReference>
<sequence length="206" mass="20691">MAGGLPTAGDALSGYLRDRAGDFLRGLRLNGESGSGSVASEQAARELRGSARAIGSTLDTYGALFDPAWAGHFRGELAWLSATLGEEHACTARLHRLVAALGRLSGLAVPAATSASSAPDAAPATGSAPPIPPAIPPPLPSPIPSATATLTVGASRAGALLDRQLTLARTRAHSAALRALGSSRFHAVADAVALLASDVPLRPAAR</sequence>
<dbReference type="InterPro" id="IPR038186">
    <property type="entry name" value="CHAD_dom_sf"/>
</dbReference>
<dbReference type="AlphaFoldDB" id="A0A940MK66"/>
<comment type="caution">
    <text evidence="3">The sequence shown here is derived from an EMBL/GenBank/DDBJ whole genome shotgun (WGS) entry which is preliminary data.</text>
</comment>
<evidence type="ECO:0000313" key="3">
    <source>
        <dbReference type="EMBL" id="MBP0462268.1"/>
    </source>
</evidence>
<feature type="compositionally biased region" description="Pro residues" evidence="1">
    <location>
        <begin position="129"/>
        <end position="143"/>
    </location>
</feature>
<dbReference type="Proteomes" id="UP000670475">
    <property type="component" value="Unassembled WGS sequence"/>
</dbReference>
<evidence type="ECO:0000256" key="1">
    <source>
        <dbReference type="SAM" id="MobiDB-lite"/>
    </source>
</evidence>
<evidence type="ECO:0000259" key="2">
    <source>
        <dbReference type="PROSITE" id="PS51708"/>
    </source>
</evidence>
<dbReference type="PROSITE" id="PS51708">
    <property type="entry name" value="CHAD"/>
    <property type="match status" value="1"/>
</dbReference>
<keyword evidence="4" id="KW-1185">Reference proteome</keyword>
<feature type="domain" description="CHAD" evidence="2">
    <location>
        <begin position="5"/>
        <end position="206"/>
    </location>
</feature>
<accession>A0A940MK66</accession>